<feature type="non-terminal residue" evidence="1">
    <location>
        <position position="231"/>
    </location>
</feature>
<evidence type="ECO:0000313" key="2">
    <source>
        <dbReference type="Proteomes" id="UP000838878"/>
    </source>
</evidence>
<evidence type="ECO:0000313" key="1">
    <source>
        <dbReference type="EMBL" id="CAH0716967.1"/>
    </source>
</evidence>
<dbReference type="Proteomes" id="UP000838878">
    <property type="component" value="Chromosome 11"/>
</dbReference>
<dbReference type="AlphaFoldDB" id="A0A8J9VRP9"/>
<dbReference type="OrthoDB" id="7155274at2759"/>
<name>A0A8J9VRP9_9NEOP</name>
<organism evidence="1 2">
    <name type="scientific">Brenthis ino</name>
    <name type="common">lesser marbled fritillary</name>
    <dbReference type="NCBI Taxonomy" id="405034"/>
    <lineage>
        <taxon>Eukaryota</taxon>
        <taxon>Metazoa</taxon>
        <taxon>Ecdysozoa</taxon>
        <taxon>Arthropoda</taxon>
        <taxon>Hexapoda</taxon>
        <taxon>Insecta</taxon>
        <taxon>Pterygota</taxon>
        <taxon>Neoptera</taxon>
        <taxon>Endopterygota</taxon>
        <taxon>Lepidoptera</taxon>
        <taxon>Glossata</taxon>
        <taxon>Ditrysia</taxon>
        <taxon>Papilionoidea</taxon>
        <taxon>Nymphalidae</taxon>
        <taxon>Heliconiinae</taxon>
        <taxon>Argynnini</taxon>
        <taxon>Brenthis</taxon>
    </lineage>
</organism>
<sequence length="231" mass="25742">MFIQTESTKRIFYDNSSVPEFKPITDAQIKKINEIIKELTSTNKVQSLSTNDKRKGRILDSQAESSNIEAIETKKDDRQYEKSCPQGGTCEFFFYCWMVGGLLDGSCGSLLKGCCHRVAKAGTLGVQDSNSIEYSSSEGHNFGPVLNDETDVRLIRVGLVVNKYGYGSGSPGFESMVEYCQEIFSSSPELGSWQYSRVSTQSTLKEHVKLSVLCLMSITMVPEFETDENLI</sequence>
<gene>
    <name evidence="1" type="ORF">BINO364_LOCUS3626</name>
</gene>
<reference evidence="1" key="1">
    <citation type="submission" date="2021-12" db="EMBL/GenBank/DDBJ databases">
        <authorList>
            <person name="Martin H S."/>
        </authorList>
    </citation>
    <scope>NUCLEOTIDE SEQUENCE</scope>
</reference>
<keyword evidence="2" id="KW-1185">Reference proteome</keyword>
<accession>A0A8J9VRP9</accession>
<protein>
    <submittedName>
        <fullName evidence="1">Uncharacterized protein</fullName>
    </submittedName>
</protein>
<dbReference type="EMBL" id="OV170231">
    <property type="protein sequence ID" value="CAH0716967.1"/>
    <property type="molecule type" value="Genomic_DNA"/>
</dbReference>
<proteinExistence type="predicted"/>